<dbReference type="EMBL" id="KV440972">
    <property type="protein sequence ID" value="OAD80089.1"/>
    <property type="molecule type" value="Genomic_DNA"/>
</dbReference>
<evidence type="ECO:0000313" key="1">
    <source>
        <dbReference type="EMBL" id="OAD80089.1"/>
    </source>
</evidence>
<keyword evidence="2" id="KW-1185">Reference proteome</keyword>
<accession>A0A167QQT3</accession>
<dbReference type="Gene3D" id="3.30.420.10">
    <property type="entry name" value="Ribonuclease H-like superfamily/Ribonuclease H"/>
    <property type="match status" value="1"/>
</dbReference>
<sequence>MTLANSNQNKGNCSHKLKRFSTTEKFIMIEMYKAGMFIPEIFSSKDIPVESLCNIIKKGVRNLTSHYISENTDNCIITEGVELLAVVKIIINTKVYVEIIETVFKLYYHALSNNDIKTYMFQEDNMPSHTANISKKYRKELSLNVLD</sequence>
<dbReference type="GO" id="GO:0003676">
    <property type="term" value="F:nucleic acid binding"/>
    <property type="evidence" value="ECO:0007669"/>
    <property type="project" value="InterPro"/>
</dbReference>
<name>A0A167QQT3_PHYB8</name>
<dbReference type="Proteomes" id="UP000077315">
    <property type="component" value="Unassembled WGS sequence"/>
</dbReference>
<evidence type="ECO:0008006" key="3">
    <source>
        <dbReference type="Google" id="ProtNLM"/>
    </source>
</evidence>
<dbReference type="InParanoid" id="A0A167QQT3"/>
<protein>
    <recommendedName>
        <fullName evidence="3">Homeodomain-like DNA binding domain-containing transcription factor</fullName>
    </recommendedName>
</protein>
<organism evidence="1 2">
    <name type="scientific">Phycomyces blakesleeanus (strain ATCC 8743b / DSM 1359 / FGSC 10004 / NBRC 33097 / NRRL 1555)</name>
    <dbReference type="NCBI Taxonomy" id="763407"/>
    <lineage>
        <taxon>Eukaryota</taxon>
        <taxon>Fungi</taxon>
        <taxon>Fungi incertae sedis</taxon>
        <taxon>Mucoromycota</taxon>
        <taxon>Mucoromycotina</taxon>
        <taxon>Mucoromycetes</taxon>
        <taxon>Mucorales</taxon>
        <taxon>Phycomycetaceae</taxon>
        <taxon>Phycomyces</taxon>
    </lineage>
</organism>
<gene>
    <name evidence="1" type="ORF">PHYBLDRAFT_59131</name>
</gene>
<dbReference type="RefSeq" id="XP_018298129.1">
    <property type="nucleotide sequence ID" value="XM_018440439.1"/>
</dbReference>
<evidence type="ECO:0000313" key="2">
    <source>
        <dbReference type="Proteomes" id="UP000077315"/>
    </source>
</evidence>
<dbReference type="VEuPathDB" id="FungiDB:PHYBLDRAFT_59131"/>
<dbReference type="GeneID" id="29001345"/>
<dbReference type="AlphaFoldDB" id="A0A167QQT3"/>
<proteinExistence type="predicted"/>
<dbReference type="InterPro" id="IPR036397">
    <property type="entry name" value="RNaseH_sf"/>
</dbReference>
<reference evidence="2" key="1">
    <citation type="submission" date="2015-06" db="EMBL/GenBank/DDBJ databases">
        <title>Expansion of signal transduction pathways in fungi by whole-genome duplication.</title>
        <authorList>
            <consortium name="DOE Joint Genome Institute"/>
            <person name="Corrochano L.M."/>
            <person name="Kuo A."/>
            <person name="Marcet-Houben M."/>
            <person name="Polaino S."/>
            <person name="Salamov A."/>
            <person name="Villalobos J.M."/>
            <person name="Alvarez M.I."/>
            <person name="Avalos J."/>
            <person name="Benito E.P."/>
            <person name="Benoit I."/>
            <person name="Burger G."/>
            <person name="Camino L.P."/>
            <person name="Canovas D."/>
            <person name="Cerda-Olmedo E."/>
            <person name="Cheng J.-F."/>
            <person name="Dominguez A."/>
            <person name="Elias M."/>
            <person name="Eslava A.P."/>
            <person name="Glaser F."/>
            <person name="Grimwood J."/>
            <person name="Gutierrez G."/>
            <person name="Heitman J."/>
            <person name="Henrissat B."/>
            <person name="Iturriaga E.A."/>
            <person name="Lang B.F."/>
            <person name="Lavin J.L."/>
            <person name="Lee S."/>
            <person name="Li W."/>
            <person name="Lindquist E."/>
            <person name="Lopez-Garcia S."/>
            <person name="Luque E.M."/>
            <person name="Marcos A.T."/>
            <person name="Martin J."/>
            <person name="McCluskey K."/>
            <person name="Medina H.R."/>
            <person name="Miralles-Duran A."/>
            <person name="Miyazaki A."/>
            <person name="Munoz-Torres E."/>
            <person name="Oguiza J.A."/>
            <person name="Ohm R."/>
            <person name="Olmedo M."/>
            <person name="Orejas M."/>
            <person name="Ortiz-Castellanos L."/>
            <person name="Pisabarro A.G."/>
            <person name="Rodriguez-Romero J."/>
            <person name="Ruiz-Herrera J."/>
            <person name="Ruiz-Vazquez R."/>
            <person name="Sanz C."/>
            <person name="Schackwitz W."/>
            <person name="Schmutz J."/>
            <person name="Shahriari M."/>
            <person name="Shelest E."/>
            <person name="Silva-Franco F."/>
            <person name="Soanes D."/>
            <person name="Syed K."/>
            <person name="Tagua V.G."/>
            <person name="Talbot N.J."/>
            <person name="Thon M."/>
            <person name="De vries R.P."/>
            <person name="Wiebenga A."/>
            <person name="Yadav J.S."/>
            <person name="Braun E.L."/>
            <person name="Baker S."/>
            <person name="Garre V."/>
            <person name="Horwitz B."/>
            <person name="Torres-Martinez S."/>
            <person name="Idnurm A."/>
            <person name="Herrera-Estrella A."/>
            <person name="Gabaldon T."/>
            <person name="Grigoriev I.V."/>
        </authorList>
    </citation>
    <scope>NUCLEOTIDE SEQUENCE [LARGE SCALE GENOMIC DNA]</scope>
    <source>
        <strain evidence="2">NRRL 1555(-)</strain>
    </source>
</reference>